<dbReference type="Proteomes" id="UP000008810">
    <property type="component" value="Chromosome 2"/>
</dbReference>
<organism evidence="2">
    <name type="scientific">Brachypodium distachyon</name>
    <name type="common">Purple false brome</name>
    <name type="synonym">Trachynia distachya</name>
    <dbReference type="NCBI Taxonomy" id="15368"/>
    <lineage>
        <taxon>Eukaryota</taxon>
        <taxon>Viridiplantae</taxon>
        <taxon>Streptophyta</taxon>
        <taxon>Embryophyta</taxon>
        <taxon>Tracheophyta</taxon>
        <taxon>Spermatophyta</taxon>
        <taxon>Magnoliopsida</taxon>
        <taxon>Liliopsida</taxon>
        <taxon>Poales</taxon>
        <taxon>Poaceae</taxon>
        <taxon>BOP clade</taxon>
        <taxon>Pooideae</taxon>
        <taxon>Stipodae</taxon>
        <taxon>Brachypodieae</taxon>
        <taxon>Brachypodium</taxon>
    </lineage>
</organism>
<dbReference type="AlphaFoldDB" id="A0A2K2DAK6"/>
<protein>
    <submittedName>
        <fullName evidence="2 3">Uncharacterized protein</fullName>
    </submittedName>
</protein>
<evidence type="ECO:0000313" key="2">
    <source>
        <dbReference type="EMBL" id="PNT71315.1"/>
    </source>
</evidence>
<reference evidence="2" key="2">
    <citation type="submission" date="2017-06" db="EMBL/GenBank/DDBJ databases">
        <title>WGS assembly of Brachypodium distachyon.</title>
        <authorList>
            <consortium name="The International Brachypodium Initiative"/>
            <person name="Lucas S."/>
            <person name="Harmon-Smith M."/>
            <person name="Lail K."/>
            <person name="Tice H."/>
            <person name="Grimwood J."/>
            <person name="Bruce D."/>
            <person name="Barry K."/>
            <person name="Shu S."/>
            <person name="Lindquist E."/>
            <person name="Wang M."/>
            <person name="Pitluck S."/>
            <person name="Vogel J.P."/>
            <person name="Garvin D.F."/>
            <person name="Mockler T.C."/>
            <person name="Schmutz J."/>
            <person name="Rokhsar D."/>
            <person name="Bevan M.W."/>
        </authorList>
    </citation>
    <scope>NUCLEOTIDE SEQUENCE</scope>
    <source>
        <strain evidence="2">Bd21</strain>
    </source>
</reference>
<feature type="region of interest" description="Disordered" evidence="1">
    <location>
        <begin position="114"/>
        <end position="171"/>
    </location>
</feature>
<accession>A0A2K2DAK6</accession>
<dbReference type="EMBL" id="CM000881">
    <property type="protein sequence ID" value="PNT71315.1"/>
    <property type="molecule type" value="Genomic_DNA"/>
</dbReference>
<dbReference type="Gramene" id="PNT71315">
    <property type="protein sequence ID" value="PNT71315"/>
    <property type="gene ID" value="BRADI_2g26287v3"/>
</dbReference>
<gene>
    <name evidence="2" type="ORF">BRADI_2g26287v3</name>
</gene>
<sequence length="171" mass="19448">MFMQRKYVYRKNGLHTEEMFSAGAAPPDGTLKKNTRWTWNRAAHDRRALCTLQLRHAEPSNRVLRWQPCSKAELLRMASYLRRRPPWRTRVEDLNLPPHVALQHKGGDFDGNCRGAARVSSAGDQGRHRHGGEGRCRRWPSESREEKGGRFQWTSRGSSAGEKGSASVVAV</sequence>
<evidence type="ECO:0000256" key="1">
    <source>
        <dbReference type="SAM" id="MobiDB-lite"/>
    </source>
</evidence>
<keyword evidence="4" id="KW-1185">Reference proteome</keyword>
<dbReference type="EnsemblPlants" id="PNT71315">
    <property type="protein sequence ID" value="PNT71315"/>
    <property type="gene ID" value="BRADI_2g26287v3"/>
</dbReference>
<feature type="compositionally biased region" description="Basic and acidic residues" evidence="1">
    <location>
        <begin position="131"/>
        <end position="149"/>
    </location>
</feature>
<dbReference type="InParanoid" id="A0A2K2DAK6"/>
<evidence type="ECO:0000313" key="4">
    <source>
        <dbReference type="Proteomes" id="UP000008810"/>
    </source>
</evidence>
<reference evidence="3" key="3">
    <citation type="submission" date="2018-08" db="UniProtKB">
        <authorList>
            <consortium name="EnsemblPlants"/>
        </authorList>
    </citation>
    <scope>IDENTIFICATION</scope>
    <source>
        <strain evidence="3">cv. Bd21</strain>
    </source>
</reference>
<name>A0A2K2DAK6_BRADI</name>
<reference evidence="2 3" key="1">
    <citation type="journal article" date="2010" name="Nature">
        <title>Genome sequencing and analysis of the model grass Brachypodium distachyon.</title>
        <authorList>
            <consortium name="International Brachypodium Initiative"/>
        </authorList>
    </citation>
    <scope>NUCLEOTIDE SEQUENCE [LARGE SCALE GENOMIC DNA]</scope>
    <source>
        <strain evidence="2 3">Bd21</strain>
    </source>
</reference>
<evidence type="ECO:0000313" key="3">
    <source>
        <dbReference type="EnsemblPlants" id="PNT71315"/>
    </source>
</evidence>
<proteinExistence type="predicted"/>